<dbReference type="KEGG" id="jre:109001649"/>
<keyword evidence="2" id="KW-1185">Reference proteome</keyword>
<organism evidence="2 3">
    <name type="scientific">Juglans regia</name>
    <name type="common">English walnut</name>
    <dbReference type="NCBI Taxonomy" id="51240"/>
    <lineage>
        <taxon>Eukaryota</taxon>
        <taxon>Viridiplantae</taxon>
        <taxon>Streptophyta</taxon>
        <taxon>Embryophyta</taxon>
        <taxon>Tracheophyta</taxon>
        <taxon>Spermatophyta</taxon>
        <taxon>Magnoliopsida</taxon>
        <taxon>eudicotyledons</taxon>
        <taxon>Gunneridae</taxon>
        <taxon>Pentapetalae</taxon>
        <taxon>rosids</taxon>
        <taxon>fabids</taxon>
        <taxon>Fagales</taxon>
        <taxon>Juglandaceae</taxon>
        <taxon>Juglans</taxon>
    </lineage>
</organism>
<proteinExistence type="predicted"/>
<dbReference type="Proteomes" id="UP000235220">
    <property type="component" value="Chromosome 14"/>
</dbReference>
<evidence type="ECO:0000313" key="2">
    <source>
        <dbReference type="Proteomes" id="UP000235220"/>
    </source>
</evidence>
<feature type="compositionally biased region" description="Polar residues" evidence="1">
    <location>
        <begin position="163"/>
        <end position="176"/>
    </location>
</feature>
<dbReference type="PANTHER" id="PTHR47481">
    <property type="match status" value="1"/>
</dbReference>
<dbReference type="Gramene" id="Jr14_21750_p1">
    <property type="protein sequence ID" value="cds.Jr14_21750_p1"/>
    <property type="gene ID" value="Jr14_21750"/>
</dbReference>
<reference evidence="3" key="1">
    <citation type="submission" date="2025-08" db="UniProtKB">
        <authorList>
            <consortium name="RefSeq"/>
        </authorList>
    </citation>
    <scope>IDENTIFICATION</scope>
    <source>
        <tissue evidence="3">Leaves</tissue>
    </source>
</reference>
<dbReference type="AlphaFoldDB" id="A0A2I4FSC6"/>
<protein>
    <submittedName>
        <fullName evidence="3">Uncharacterized protein LOC109001649</fullName>
    </submittedName>
</protein>
<accession>A0A2I4FSC6</accession>
<evidence type="ECO:0000313" key="3">
    <source>
        <dbReference type="RefSeq" id="XP_018834554.1"/>
    </source>
</evidence>
<name>A0A2I4FSC6_JUGRE</name>
<dbReference type="RefSeq" id="XP_018834554.1">
    <property type="nucleotide sequence ID" value="XM_018979009.2"/>
</dbReference>
<gene>
    <name evidence="3" type="primary">LOC109001649</name>
</gene>
<evidence type="ECO:0000256" key="1">
    <source>
        <dbReference type="SAM" id="MobiDB-lite"/>
    </source>
</evidence>
<dbReference type="GeneID" id="109001649"/>
<feature type="region of interest" description="Disordered" evidence="1">
    <location>
        <begin position="125"/>
        <end position="180"/>
    </location>
</feature>
<dbReference type="OrthoDB" id="1845088at2759"/>
<dbReference type="Pfam" id="PF14223">
    <property type="entry name" value="Retrotran_gag_2"/>
    <property type="match status" value="1"/>
</dbReference>
<feature type="compositionally biased region" description="Polar residues" evidence="1">
    <location>
        <begin position="139"/>
        <end position="153"/>
    </location>
</feature>
<sequence length="197" mass="22135">MYGWHSNLHMHMIHKNVNFILPSNTYLKKDSTTPLAEHLRIFKNLCDNLASIGRPVADKMKVFSLLNGLGAQYEPFTTTMLKPPMPSYTEIIPLLQGYEILTTLHEINPTFAFYGQQTGTSIFNDHCGGGRGDGRAQPRSFTSRGQGFHPTSYTRRERDPSYESGSSHGPSTYSRATSHDPLQHMSTGCYDIRSFVS</sequence>
<dbReference type="PANTHER" id="PTHR47481:SF2">
    <property type="entry name" value="RETROTRANSPOSON GAG DOMAIN-CONTAINING PROTEIN"/>
    <property type="match status" value="1"/>
</dbReference>